<dbReference type="Proteomes" id="UP000076858">
    <property type="component" value="Unassembled WGS sequence"/>
</dbReference>
<dbReference type="CDD" id="cd20509">
    <property type="entry name" value="CYCLIN_CCNB1-like_rpt2"/>
    <property type="match status" value="1"/>
</dbReference>
<dbReference type="InterPro" id="IPR013763">
    <property type="entry name" value="Cyclin-like_dom"/>
</dbReference>
<dbReference type="GO" id="GO:0051301">
    <property type="term" value="P:cell division"/>
    <property type="evidence" value="ECO:0007669"/>
    <property type="project" value="UniProtKB-KW"/>
</dbReference>
<keyword evidence="1" id="KW-0132">Cell division</keyword>
<accession>A0A0P5Z3I3</accession>
<evidence type="ECO:0000256" key="2">
    <source>
        <dbReference type="ARBA" id="ARBA00023127"/>
    </source>
</evidence>
<dbReference type="EMBL" id="LRGB01002849">
    <property type="protein sequence ID" value="KZS06073.1"/>
    <property type="molecule type" value="Genomic_DNA"/>
</dbReference>
<evidence type="ECO:0000256" key="1">
    <source>
        <dbReference type="ARBA" id="ARBA00022618"/>
    </source>
</evidence>
<dbReference type="SMART" id="SM01332">
    <property type="entry name" value="Cyclin_C"/>
    <property type="match status" value="1"/>
</dbReference>
<keyword evidence="7" id="KW-1185">Reference proteome</keyword>
<evidence type="ECO:0000256" key="3">
    <source>
        <dbReference type="ARBA" id="ARBA00023306"/>
    </source>
</evidence>
<dbReference type="OrthoDB" id="5590282at2759"/>
<dbReference type="GO" id="GO:0016538">
    <property type="term" value="F:cyclin-dependent protein serine/threonine kinase regulator activity"/>
    <property type="evidence" value="ECO:0007669"/>
    <property type="project" value="InterPro"/>
</dbReference>
<feature type="region of interest" description="Disordered" evidence="5">
    <location>
        <begin position="81"/>
        <end position="111"/>
    </location>
</feature>
<dbReference type="Pfam" id="PF02984">
    <property type="entry name" value="Cyclin_C"/>
    <property type="match status" value="1"/>
</dbReference>
<evidence type="ECO:0000256" key="4">
    <source>
        <dbReference type="RuleBase" id="RU000383"/>
    </source>
</evidence>
<dbReference type="SMART" id="SM00385">
    <property type="entry name" value="CYCLIN"/>
    <property type="match status" value="2"/>
</dbReference>
<name>A0A0P5Z3I3_9CRUS</name>
<dbReference type="PIRSF" id="PIRSF001771">
    <property type="entry name" value="Cyclin_A_B_D_E"/>
    <property type="match status" value="1"/>
</dbReference>
<dbReference type="STRING" id="35525.A0A0P5Z3I3"/>
<evidence type="ECO:0000313" key="6">
    <source>
        <dbReference type="EMBL" id="KZS06073.1"/>
    </source>
</evidence>
<evidence type="ECO:0000313" key="7">
    <source>
        <dbReference type="Proteomes" id="UP000076858"/>
    </source>
</evidence>
<dbReference type="Pfam" id="PF00134">
    <property type="entry name" value="Cyclin_N"/>
    <property type="match status" value="1"/>
</dbReference>
<dbReference type="GO" id="GO:0044772">
    <property type="term" value="P:mitotic cell cycle phase transition"/>
    <property type="evidence" value="ECO:0007669"/>
    <property type="project" value="InterPro"/>
</dbReference>
<keyword evidence="3" id="KW-0131">Cell cycle</keyword>
<feature type="compositionally biased region" description="Basic and acidic residues" evidence="5">
    <location>
        <begin position="94"/>
        <end position="109"/>
    </location>
</feature>
<proteinExistence type="inferred from homology"/>
<gene>
    <name evidence="6" type="ORF">APZ42_030556</name>
</gene>
<keyword evidence="2 4" id="KW-0195">Cyclin</keyword>
<reference evidence="6 7" key="1">
    <citation type="submission" date="2016-03" db="EMBL/GenBank/DDBJ databases">
        <title>EvidentialGene: Evidence-directed Construction of Genes on Genomes.</title>
        <authorList>
            <person name="Gilbert D.G."/>
            <person name="Choi J.-H."/>
            <person name="Mockaitis K."/>
            <person name="Colbourne J."/>
            <person name="Pfrender M."/>
        </authorList>
    </citation>
    <scope>NUCLEOTIDE SEQUENCE [LARGE SCALE GENOMIC DNA]</scope>
    <source>
        <strain evidence="6 7">Xinb3</strain>
        <tissue evidence="6">Complete organism</tissue>
    </source>
</reference>
<dbReference type="SUPFAM" id="SSF47954">
    <property type="entry name" value="Cyclin-like"/>
    <property type="match status" value="2"/>
</dbReference>
<comment type="similarity">
    <text evidence="4">Belongs to the cyclin family.</text>
</comment>
<dbReference type="CDD" id="cd20507">
    <property type="entry name" value="CYCLIN_CCNB1-like_rpt1"/>
    <property type="match status" value="1"/>
</dbReference>
<dbReference type="InterPro" id="IPR036915">
    <property type="entry name" value="Cyclin-like_sf"/>
</dbReference>
<dbReference type="InterPro" id="IPR039361">
    <property type="entry name" value="Cyclin"/>
</dbReference>
<evidence type="ECO:0000256" key="5">
    <source>
        <dbReference type="SAM" id="MobiDB-lite"/>
    </source>
</evidence>
<dbReference type="InterPro" id="IPR004367">
    <property type="entry name" value="Cyclin_C-dom"/>
</dbReference>
<sequence length="420" mass="48133">MPLTRLEALSSAISVHDDGENAAMLRGKSSLSTSGKFSGAVTKQRSVLGDICSNKSTLTNVASETDFKKPQLLPSKIFKKQVQDSENTPQPLPSDKDDVQPTVDTERRQSFSSQNLEIENIDKESNPQLVAVYVKDIYKYLHELEEKAVIRPNYMEGYKIRPTMRTILIDWMVEVHGRFKLLQETLYLTVATMDRFLQVEPTIVRHDLQLVGLTCMFIASKFEEMYTPEIHDFVFMSDKAYTKKEILRMELRILRALDFSLGRPLPLHFLRRYTKAATHVYDWVDVLHHTLSKYLMELSLPEYEFCHFLPSQLAAASLCLSLKILDESETPIDVLWNDTLVFYSGYTYGALEPIVGKFCSLIIKSETSKYQAIRKKYLVSKFYQISALPNFKSPVTHAFMAKMALKNSNFIHVSYPNDGC</sequence>
<organism evidence="6 7">
    <name type="scientific">Daphnia magna</name>
    <dbReference type="NCBI Taxonomy" id="35525"/>
    <lineage>
        <taxon>Eukaryota</taxon>
        <taxon>Metazoa</taxon>
        <taxon>Ecdysozoa</taxon>
        <taxon>Arthropoda</taxon>
        <taxon>Crustacea</taxon>
        <taxon>Branchiopoda</taxon>
        <taxon>Diplostraca</taxon>
        <taxon>Cladocera</taxon>
        <taxon>Anomopoda</taxon>
        <taxon>Daphniidae</taxon>
        <taxon>Daphnia</taxon>
    </lineage>
</organism>
<protein>
    <submittedName>
        <fullName evidence="6">G2/mitotic-specific cyclin protein, copy A</fullName>
    </submittedName>
</protein>
<dbReference type="Gene3D" id="1.10.472.10">
    <property type="entry name" value="Cyclin-like"/>
    <property type="match status" value="2"/>
</dbReference>
<comment type="caution">
    <text evidence="6">The sequence shown here is derived from an EMBL/GenBank/DDBJ whole genome shotgun (WGS) entry which is preliminary data.</text>
</comment>
<dbReference type="FunFam" id="1.10.472.10:FF:000001">
    <property type="entry name" value="G2/mitotic-specific cyclin"/>
    <property type="match status" value="1"/>
</dbReference>
<dbReference type="InterPro" id="IPR006671">
    <property type="entry name" value="Cyclin_N"/>
</dbReference>
<dbReference type="InterPro" id="IPR046965">
    <property type="entry name" value="Cyclin_A/B-like"/>
</dbReference>
<dbReference type="PANTHER" id="PTHR10177">
    <property type="entry name" value="CYCLINS"/>
    <property type="match status" value="1"/>
</dbReference>
<dbReference type="AlphaFoldDB" id="A0A0P5Z3I3"/>